<evidence type="ECO:0000256" key="1">
    <source>
        <dbReference type="ARBA" id="ARBA00022658"/>
    </source>
</evidence>
<dbReference type="SUPFAM" id="SSF48366">
    <property type="entry name" value="Ras GEF"/>
    <property type="match status" value="1"/>
</dbReference>
<dbReference type="SMART" id="SM00147">
    <property type="entry name" value="RasGEF"/>
    <property type="match status" value="1"/>
</dbReference>
<feature type="compositionally biased region" description="Polar residues" evidence="4">
    <location>
        <begin position="313"/>
        <end position="334"/>
    </location>
</feature>
<evidence type="ECO:0000256" key="3">
    <source>
        <dbReference type="PROSITE-ProRule" id="PRU00168"/>
    </source>
</evidence>
<dbReference type="Pfam" id="PF00618">
    <property type="entry name" value="RasGEF_N"/>
    <property type="match status" value="1"/>
</dbReference>
<reference evidence="8" key="1">
    <citation type="submission" date="2025-08" db="UniProtKB">
        <authorList>
            <consortium name="RefSeq"/>
        </authorList>
    </citation>
    <scope>IDENTIFICATION</scope>
</reference>
<feature type="region of interest" description="Disordered" evidence="4">
    <location>
        <begin position="1"/>
        <end position="46"/>
    </location>
</feature>
<evidence type="ECO:0000259" key="5">
    <source>
        <dbReference type="PROSITE" id="PS50009"/>
    </source>
</evidence>
<dbReference type="InterPro" id="IPR008937">
    <property type="entry name" value="Ras-like_GEF"/>
</dbReference>
<dbReference type="GeneID" id="110976276"/>
<keyword evidence="1 3" id="KW-0344">Guanine-nucleotide releasing factor</keyword>
<feature type="compositionally biased region" description="Basic and acidic residues" evidence="4">
    <location>
        <begin position="31"/>
        <end position="46"/>
    </location>
</feature>
<dbReference type="PANTHER" id="PTHR23113">
    <property type="entry name" value="GUANINE NUCLEOTIDE EXCHANGE FACTOR"/>
    <property type="match status" value="1"/>
</dbReference>
<evidence type="ECO:0000256" key="2">
    <source>
        <dbReference type="ARBA" id="ARBA00083313"/>
    </source>
</evidence>
<dbReference type="FunFam" id="1.10.840.10:FF:000009">
    <property type="entry name" value="rap guanine nucleotide exchange factor 1"/>
    <property type="match status" value="1"/>
</dbReference>
<feature type="region of interest" description="Disordered" evidence="4">
    <location>
        <begin position="538"/>
        <end position="599"/>
    </location>
</feature>
<proteinExistence type="predicted"/>
<feature type="domain" description="Ras-GEF" evidence="5">
    <location>
        <begin position="820"/>
        <end position="1047"/>
    </location>
</feature>
<feature type="compositionally biased region" description="Basic and acidic residues" evidence="4">
    <location>
        <begin position="378"/>
        <end position="390"/>
    </location>
</feature>
<dbReference type="CTD" id="2889"/>
<name>A0A8B7XZ88_ACAPL</name>
<sequence length="1056" mass="119790">MSSPAKTRVKEKGDKKFHTLPLPKRNKEKKKTPSKDDSEGVTRKKSFVDMTRRKLSRGVKDQAVIEPLRRKVGVEKDMDKLQGSEKSVMVALKWFLEVIQKDTLIMLPGSTTKVLQEVMELNQCLNQCLNNEESSMLMSCHNQVYQSLANLIYWADKIVLYGESSMNKDEGSEVTEAVRSGIEELVRLYLEKLKDRQNKLAAGMEDQQQVPKPTIENKDDAYEQRPLSPREQEMLHQSPIGQWFPGATDSSLETGDIAPPKPPLPSQRILVTQVEGDPPPLPPKRRSRIERRNSLYDNASDDGTYPQDLSLDCSISGSSASVTSQHSNMSNGSFHSRPDSMLSSQFSSPSIHGIEWETSDMLNPADVSRLSIQSSRRSSTESSEHRDFEKVSNSGSEGTPPSLPAKQKPRLERHLSNYDNVDPEEAEELSDRCQNLQDAVFSVGMSQDDGSNHRDSYLSGYDDADHYDDKPPPLPPKQIKHINTYMDLVHGYSGDQFEMTYYEHQPDDSPAPDSFFPSGNCQYIQSREQFFLETYSSNDMMNGGRPVSGASYAEIDDRSESSAEGTSDMDPPALPIKRRSSASTSPPPRTRHYTNPERPVLPLYNLKKKSESMIESGNEPNVVGIDHLISSNHKASDENKDKTEDETQEDLGTLGLLDVSNQLIVDSVDGKTQIKGGPVDSLIVYAADADRKDLFYYEAFLTTYRMFIKSNDLLDKLLSRYKKYRHKTDMKSKRANRNAFFLLLRVAGDLIGQVEDDILKMLMELVFQLLCDGELMLAKILRDKVLTKIDDNKLALQLSNKLPLSGLGVSVMKATLLDFSSLELAEQMTILDSELFQKIEIPEVLLWAKEQSETLSPNLTIFTEHFNKVSYWARSLILQESKPQDREKLVIKFIKVMKHLRKLNNFNSYLAILSALDSAPIRRLEWQKQTVEGLKEYCQLIDSSSSFRTYRAALAEAEPPCIPYLGLILQDITFVHIGNPDHLPDSHHINFTKCWQFYNILDSMRRFKQHHYDNLRSSPKILAFFNDFIDFLDEESMWQLSKTIKPQGSGRPKPAS</sequence>
<feature type="region of interest" description="Disordered" evidence="4">
    <location>
        <begin position="240"/>
        <end position="347"/>
    </location>
</feature>
<dbReference type="InterPro" id="IPR036964">
    <property type="entry name" value="RASGEF_cat_dom_sf"/>
</dbReference>
<dbReference type="InterPro" id="IPR019804">
    <property type="entry name" value="Ras_G-nucl-exch_fac_CS"/>
</dbReference>
<feature type="region of interest" description="Disordered" evidence="4">
    <location>
        <begin position="444"/>
        <end position="470"/>
    </location>
</feature>
<feature type="domain" description="N-terminal Ras-GEF" evidence="6">
    <location>
        <begin position="670"/>
        <end position="790"/>
    </location>
</feature>
<feature type="region of interest" description="Disordered" evidence="4">
    <location>
        <begin position="370"/>
        <end position="412"/>
    </location>
</feature>
<dbReference type="InterPro" id="IPR023578">
    <property type="entry name" value="Ras_GEF_dom_sf"/>
</dbReference>
<dbReference type="PANTHER" id="PTHR23113:SF224">
    <property type="entry name" value="RAP GUANINE NUCLEOTIDE EXCHANGE FACTOR 1"/>
    <property type="match status" value="1"/>
</dbReference>
<dbReference type="CDD" id="cd00155">
    <property type="entry name" value="RasGEF"/>
    <property type="match status" value="1"/>
</dbReference>
<dbReference type="Gene3D" id="1.20.870.10">
    <property type="entry name" value="Son of sevenless (SoS) protein Chain: S domain 1"/>
    <property type="match status" value="1"/>
</dbReference>
<feature type="region of interest" description="Disordered" evidence="4">
    <location>
        <begin position="201"/>
        <end position="222"/>
    </location>
</feature>
<dbReference type="AlphaFoldDB" id="A0A8B7XZ88"/>
<dbReference type="GO" id="GO:0007265">
    <property type="term" value="P:Ras protein signal transduction"/>
    <property type="evidence" value="ECO:0007669"/>
    <property type="project" value="TreeGrafter"/>
</dbReference>
<accession>A0A8B7XZ88</accession>
<feature type="compositionally biased region" description="Basic and acidic residues" evidence="4">
    <location>
        <begin position="8"/>
        <end position="17"/>
    </location>
</feature>
<dbReference type="RefSeq" id="XP_022085081.1">
    <property type="nucleotide sequence ID" value="XM_022229389.1"/>
</dbReference>
<dbReference type="KEGG" id="aplc:110976276"/>
<evidence type="ECO:0000313" key="8">
    <source>
        <dbReference type="RefSeq" id="XP_022085081.1"/>
    </source>
</evidence>
<protein>
    <recommendedName>
        <fullName evidence="2">CRK SH3-binding GNRP</fullName>
    </recommendedName>
</protein>
<keyword evidence="7" id="KW-1185">Reference proteome</keyword>
<dbReference type="InterPro" id="IPR000651">
    <property type="entry name" value="Ras-like_Gua-exchang_fac_N"/>
</dbReference>
<dbReference type="PROSITE" id="PS50009">
    <property type="entry name" value="RASGEF_CAT"/>
    <property type="match status" value="1"/>
</dbReference>
<evidence type="ECO:0000313" key="7">
    <source>
        <dbReference type="Proteomes" id="UP000694845"/>
    </source>
</evidence>
<dbReference type="Gene3D" id="1.10.840.10">
    <property type="entry name" value="Ras guanine-nucleotide exchange factors catalytic domain"/>
    <property type="match status" value="1"/>
</dbReference>
<dbReference type="Pfam" id="PF00617">
    <property type="entry name" value="RasGEF"/>
    <property type="match status" value="1"/>
</dbReference>
<evidence type="ECO:0000259" key="6">
    <source>
        <dbReference type="PROSITE" id="PS50212"/>
    </source>
</evidence>
<gene>
    <name evidence="8" type="primary">LOC110976276</name>
</gene>
<organism evidence="7 8">
    <name type="scientific">Acanthaster planci</name>
    <name type="common">Crown-of-thorns starfish</name>
    <dbReference type="NCBI Taxonomy" id="133434"/>
    <lineage>
        <taxon>Eukaryota</taxon>
        <taxon>Metazoa</taxon>
        <taxon>Echinodermata</taxon>
        <taxon>Eleutherozoa</taxon>
        <taxon>Asterozoa</taxon>
        <taxon>Asteroidea</taxon>
        <taxon>Valvatacea</taxon>
        <taxon>Valvatida</taxon>
        <taxon>Acanthasteridae</taxon>
        <taxon>Acanthaster</taxon>
    </lineage>
</organism>
<dbReference type="OrthoDB" id="25179at2759"/>
<dbReference type="OMA" id="INRQEDF"/>
<dbReference type="SMART" id="SM00229">
    <property type="entry name" value="RasGEFN"/>
    <property type="match status" value="1"/>
</dbReference>
<dbReference type="GO" id="GO:0005085">
    <property type="term" value="F:guanyl-nucleotide exchange factor activity"/>
    <property type="evidence" value="ECO:0007669"/>
    <property type="project" value="UniProtKB-KW"/>
</dbReference>
<dbReference type="Proteomes" id="UP000694845">
    <property type="component" value="Unplaced"/>
</dbReference>
<evidence type="ECO:0000256" key="4">
    <source>
        <dbReference type="SAM" id="MobiDB-lite"/>
    </source>
</evidence>
<dbReference type="GO" id="GO:0005886">
    <property type="term" value="C:plasma membrane"/>
    <property type="evidence" value="ECO:0007669"/>
    <property type="project" value="TreeGrafter"/>
</dbReference>
<dbReference type="PROSITE" id="PS50212">
    <property type="entry name" value="RASGEF_NTER"/>
    <property type="match status" value="1"/>
</dbReference>
<dbReference type="PROSITE" id="PS00720">
    <property type="entry name" value="RASGEF"/>
    <property type="match status" value="1"/>
</dbReference>
<dbReference type="InterPro" id="IPR001895">
    <property type="entry name" value="RASGEF_cat_dom"/>
</dbReference>